<evidence type="ECO:0000259" key="8">
    <source>
        <dbReference type="PROSITE" id="PS50048"/>
    </source>
</evidence>
<dbReference type="CDD" id="cd12148">
    <property type="entry name" value="fungal_TF_MHR"/>
    <property type="match status" value="1"/>
</dbReference>
<dbReference type="Proteomes" id="UP000234254">
    <property type="component" value="Unassembled WGS sequence"/>
</dbReference>
<dbReference type="OrthoDB" id="4337792at2759"/>
<dbReference type="SUPFAM" id="SSF57701">
    <property type="entry name" value="Zn2/Cys6 DNA-binding domain"/>
    <property type="match status" value="1"/>
</dbReference>
<proteinExistence type="predicted"/>
<dbReference type="InterPro" id="IPR051430">
    <property type="entry name" value="Fungal_TF_Env_Response"/>
</dbReference>
<dbReference type="VEuPathDB" id="FungiDB:P168DRAFT_241187"/>
<evidence type="ECO:0000256" key="7">
    <source>
        <dbReference type="SAM" id="Coils"/>
    </source>
</evidence>
<keyword evidence="3" id="KW-0805">Transcription regulation</keyword>
<dbReference type="PANTHER" id="PTHR31944">
    <property type="entry name" value="HEME-RESPONSIVE ZINC FINGER TRANSCRIPTION FACTOR HAP1"/>
    <property type="match status" value="1"/>
</dbReference>
<sequence>MAGQGGPRKRRRPAQSCEQCRHRKVRCDRNIPCGPCTRARSSPHCSYRDRSPSLSSSAIGIIATPDTPHRQPLVTGAFERRASSHMTPTELGDTNLQPGVELSLGQIQHRLQLLEDRLAALAKNPSLTRDNQWLEKALHDLTEKTQNIEQQLAVAPQLAHTQLTGDNGDLSISNIPPRLHASAIDFKDLKADLTNVVKDCRALRKSIKSRQSVTLNEPVADLHSTIPPKLVCDELVQCYLRTFGSMYRVLHMPSFWKSYRQFWTEPKFPPVSFLMKLVLVLAIGTAFYSNSTGRVNNQFTHLKQKWVYAAQWWFTGPSEKTTASLDGLQVFCLLLTARKISGLGTSHVLSTSSLIEMAMRLGLHIDPSNFPALSALESEMRVRLWATILELALQSSLELGLPCNLPLGFDTRPPLNINDQDIGPGKPTIALPSMPSNEWTDTSVLLLLHESVKPRMGIVQFVASPGRKSYQQALQFTADMRLACRELASAAQTFEASKASQGLGLTDFHKKFLDIELHRYIVALHAPFTVQARKDPRFYYSRKASLESAMVIASYANDLCLPSGPLDDFSNLILVGSGSFKGPLALDIISALGLELVTQLEEESSPQSLFSGSENELAKATRAPVVRILEHILDQLLQIISLGSPNLKRYNFLAAILAQLRAMQSNQCVKRVVYETVTHGIQECYGMLQSMMAGIPQTPTAEVPIGMAAPAAPGLPDPTSTQFGFHLVDPIFDIDLDLASLLCLEGIDDPSSSYL</sequence>
<dbReference type="Pfam" id="PF00172">
    <property type="entry name" value="Zn_clus"/>
    <property type="match status" value="1"/>
</dbReference>
<evidence type="ECO:0000256" key="2">
    <source>
        <dbReference type="ARBA" id="ARBA00022833"/>
    </source>
</evidence>
<dbReference type="Pfam" id="PF04082">
    <property type="entry name" value="Fungal_trans"/>
    <property type="match status" value="1"/>
</dbReference>
<dbReference type="GeneID" id="36541277"/>
<dbReference type="InterPro" id="IPR036864">
    <property type="entry name" value="Zn2-C6_fun-type_DNA-bd_sf"/>
</dbReference>
<dbReference type="Gene3D" id="4.10.240.10">
    <property type="entry name" value="Zn(2)-C6 fungal-type DNA-binding domain"/>
    <property type="match status" value="1"/>
</dbReference>
<feature type="coiled-coil region" evidence="7">
    <location>
        <begin position="104"/>
        <end position="151"/>
    </location>
</feature>
<keyword evidence="10" id="KW-1185">Reference proteome</keyword>
<keyword evidence="6" id="KW-0539">Nucleus</keyword>
<comment type="caution">
    <text evidence="9">The sequence shown here is derived from an EMBL/GenBank/DDBJ whole genome shotgun (WGS) entry which is preliminary data.</text>
</comment>
<dbReference type="PROSITE" id="PS50048">
    <property type="entry name" value="ZN2_CY6_FUNGAL_2"/>
    <property type="match status" value="1"/>
</dbReference>
<keyword evidence="5" id="KW-0804">Transcription</keyword>
<dbReference type="GO" id="GO:0005634">
    <property type="term" value="C:nucleus"/>
    <property type="evidence" value="ECO:0007669"/>
    <property type="project" value="TreeGrafter"/>
</dbReference>
<dbReference type="InterPro" id="IPR001138">
    <property type="entry name" value="Zn2Cys6_DnaBD"/>
</dbReference>
<dbReference type="CDD" id="cd00067">
    <property type="entry name" value="GAL4"/>
    <property type="match status" value="1"/>
</dbReference>
<accession>A0A2I1CVP7</accession>
<dbReference type="RefSeq" id="XP_024690296.1">
    <property type="nucleotide sequence ID" value="XM_024833753.1"/>
</dbReference>
<gene>
    <name evidence="9" type="ORF">P168DRAFT_241187</name>
</gene>
<evidence type="ECO:0000256" key="5">
    <source>
        <dbReference type="ARBA" id="ARBA00023163"/>
    </source>
</evidence>
<dbReference type="GO" id="GO:0006351">
    <property type="term" value="P:DNA-templated transcription"/>
    <property type="evidence" value="ECO:0007669"/>
    <property type="project" value="InterPro"/>
</dbReference>
<dbReference type="GO" id="GO:0001228">
    <property type="term" value="F:DNA-binding transcription activator activity, RNA polymerase II-specific"/>
    <property type="evidence" value="ECO:0007669"/>
    <property type="project" value="TreeGrafter"/>
</dbReference>
<evidence type="ECO:0000313" key="10">
    <source>
        <dbReference type="Proteomes" id="UP000234254"/>
    </source>
</evidence>
<evidence type="ECO:0000256" key="3">
    <source>
        <dbReference type="ARBA" id="ARBA00023015"/>
    </source>
</evidence>
<protein>
    <submittedName>
        <fullName evidence="9">C6 zinc finger domain protein</fullName>
    </submittedName>
</protein>
<keyword evidence="7" id="KW-0175">Coiled coil</keyword>
<dbReference type="AlphaFoldDB" id="A0A2I1CVP7"/>
<dbReference type="PROSITE" id="PS00463">
    <property type="entry name" value="ZN2_CY6_FUNGAL_1"/>
    <property type="match status" value="1"/>
</dbReference>
<dbReference type="GO" id="GO:0008270">
    <property type="term" value="F:zinc ion binding"/>
    <property type="evidence" value="ECO:0007669"/>
    <property type="project" value="InterPro"/>
</dbReference>
<keyword evidence="1" id="KW-0479">Metal-binding</keyword>
<evidence type="ECO:0000256" key="6">
    <source>
        <dbReference type="ARBA" id="ARBA00023242"/>
    </source>
</evidence>
<keyword evidence="2" id="KW-0862">Zinc</keyword>
<feature type="domain" description="Zn(2)-C6 fungal-type" evidence="8">
    <location>
        <begin position="16"/>
        <end position="47"/>
    </location>
</feature>
<dbReference type="InterPro" id="IPR007219">
    <property type="entry name" value="XnlR_reg_dom"/>
</dbReference>
<dbReference type="GO" id="GO:0000978">
    <property type="term" value="F:RNA polymerase II cis-regulatory region sequence-specific DNA binding"/>
    <property type="evidence" value="ECO:0007669"/>
    <property type="project" value="TreeGrafter"/>
</dbReference>
<keyword evidence="4" id="KW-0238">DNA-binding</keyword>
<evidence type="ECO:0000313" key="9">
    <source>
        <dbReference type="EMBL" id="PKY01702.1"/>
    </source>
</evidence>
<dbReference type="PANTHER" id="PTHR31944:SF129">
    <property type="entry name" value="ASPYRIDONES CLUSTER REGULATOR APDR-RELATED"/>
    <property type="match status" value="1"/>
</dbReference>
<evidence type="ECO:0000256" key="1">
    <source>
        <dbReference type="ARBA" id="ARBA00022723"/>
    </source>
</evidence>
<evidence type="ECO:0000256" key="4">
    <source>
        <dbReference type="ARBA" id="ARBA00023125"/>
    </source>
</evidence>
<organism evidence="9 10">
    <name type="scientific">Aspergillus campestris (strain IBT 28561)</name>
    <dbReference type="NCBI Taxonomy" id="1392248"/>
    <lineage>
        <taxon>Eukaryota</taxon>
        <taxon>Fungi</taxon>
        <taxon>Dikarya</taxon>
        <taxon>Ascomycota</taxon>
        <taxon>Pezizomycotina</taxon>
        <taxon>Eurotiomycetes</taxon>
        <taxon>Eurotiomycetidae</taxon>
        <taxon>Eurotiales</taxon>
        <taxon>Aspergillaceae</taxon>
        <taxon>Aspergillus</taxon>
        <taxon>Aspergillus subgen. Circumdati</taxon>
    </lineage>
</organism>
<reference evidence="9" key="1">
    <citation type="submission" date="2016-12" db="EMBL/GenBank/DDBJ databases">
        <title>The genomes of Aspergillus section Nigri reveals drivers in fungal speciation.</title>
        <authorList>
            <consortium name="DOE Joint Genome Institute"/>
            <person name="Vesth T.C."/>
            <person name="Nybo J."/>
            <person name="Theobald S."/>
            <person name="Brandl J."/>
            <person name="Frisvad J.C."/>
            <person name="Nielsen K.F."/>
            <person name="Lyhne E.K."/>
            <person name="Kogle M.E."/>
            <person name="Kuo A."/>
            <person name="Riley R."/>
            <person name="Clum A."/>
            <person name="Nolan M."/>
            <person name="Lipzen A."/>
            <person name="Salamov A."/>
            <person name="Henrissat B."/>
            <person name="Wiebenga A."/>
            <person name="De vries R.P."/>
            <person name="Grigoriev I.V."/>
            <person name="Mortensen U.H."/>
            <person name="Andersen M.R."/>
            <person name="Baker S.E."/>
        </authorList>
    </citation>
    <scope>NUCLEOTIDE SEQUENCE</scope>
    <source>
        <strain evidence="9">IBT 28561</strain>
    </source>
</reference>
<name>A0A2I1CVP7_ASPC2</name>
<dbReference type="EMBL" id="MSFM01000011">
    <property type="protein sequence ID" value="PKY01702.1"/>
    <property type="molecule type" value="Genomic_DNA"/>
</dbReference>
<dbReference type="SMART" id="SM00066">
    <property type="entry name" value="GAL4"/>
    <property type="match status" value="1"/>
</dbReference>